<dbReference type="Proteomes" id="UP001500897">
    <property type="component" value="Unassembled WGS sequence"/>
</dbReference>
<dbReference type="EMBL" id="BAAANS010000001">
    <property type="protein sequence ID" value="GAA2083165.1"/>
    <property type="molecule type" value="Genomic_DNA"/>
</dbReference>
<accession>A0ABN2W4H2</accession>
<reference evidence="1 2" key="1">
    <citation type="journal article" date="2019" name="Int. J. Syst. Evol. Microbiol.">
        <title>The Global Catalogue of Microorganisms (GCM) 10K type strain sequencing project: providing services to taxonomists for standard genome sequencing and annotation.</title>
        <authorList>
            <consortium name="The Broad Institute Genomics Platform"/>
            <consortium name="The Broad Institute Genome Sequencing Center for Infectious Disease"/>
            <person name="Wu L."/>
            <person name="Ma J."/>
        </authorList>
    </citation>
    <scope>NUCLEOTIDE SEQUENCE [LARGE SCALE GENOMIC DNA]</scope>
    <source>
        <strain evidence="1 2">JCM 14559</strain>
    </source>
</reference>
<sequence length="246" mass="26219">MPDTQGMAAFDAKGFSELPSLTQPGASRLIAELVDESFVEAGLQQVLDERSFTAPRGDGLAMGFPPKYLPAVIDWFIPLLDRAAAAYNACYRDAPVRLRMSLHLGPVTIDGNPPDANGTARNDLHRLLDSEPLKRVLDESDPEVTHLVSVLSDRVYQDVLVGGYSKLRPGACTRVEATVSGKAAFRQTAWLYVPSPSDGGAAAPAAGGAPDGPWRFPRRPRLSQSVGNGTAVAGDVYGGLTIVHRP</sequence>
<organism evidence="1 2">
    <name type="scientific">Kitasatospora saccharophila</name>
    <dbReference type="NCBI Taxonomy" id="407973"/>
    <lineage>
        <taxon>Bacteria</taxon>
        <taxon>Bacillati</taxon>
        <taxon>Actinomycetota</taxon>
        <taxon>Actinomycetes</taxon>
        <taxon>Kitasatosporales</taxon>
        <taxon>Streptomycetaceae</taxon>
        <taxon>Kitasatospora</taxon>
    </lineage>
</organism>
<evidence type="ECO:0000313" key="2">
    <source>
        <dbReference type="Proteomes" id="UP001500897"/>
    </source>
</evidence>
<name>A0ABN2W4H2_9ACTN</name>
<protein>
    <submittedName>
        <fullName evidence="1">Uncharacterized protein</fullName>
    </submittedName>
</protein>
<evidence type="ECO:0000313" key="1">
    <source>
        <dbReference type="EMBL" id="GAA2083165.1"/>
    </source>
</evidence>
<dbReference type="RefSeq" id="WP_344549623.1">
    <property type="nucleotide sequence ID" value="NZ_BAAANS010000001.1"/>
</dbReference>
<gene>
    <name evidence="1" type="ORF">GCM10009759_01050</name>
</gene>
<keyword evidence="2" id="KW-1185">Reference proteome</keyword>
<proteinExistence type="predicted"/>
<comment type="caution">
    <text evidence="1">The sequence shown here is derived from an EMBL/GenBank/DDBJ whole genome shotgun (WGS) entry which is preliminary data.</text>
</comment>